<evidence type="ECO:0000313" key="9">
    <source>
        <dbReference type="Proteomes" id="UP000245119"/>
    </source>
</evidence>
<feature type="transmembrane region" description="Helical" evidence="6">
    <location>
        <begin position="15"/>
        <end position="40"/>
    </location>
</feature>
<evidence type="ECO:0000256" key="3">
    <source>
        <dbReference type="ARBA" id="ARBA00022989"/>
    </source>
</evidence>
<comment type="subcellular location">
    <subcellularLocation>
        <location evidence="1">Membrane</location>
    </subcellularLocation>
</comment>
<evidence type="ECO:0000313" key="8">
    <source>
        <dbReference type="EMBL" id="PVD33636.1"/>
    </source>
</evidence>
<dbReference type="Proteomes" id="UP000245119">
    <property type="component" value="Linkage Group LG3"/>
</dbReference>
<proteinExistence type="predicted"/>
<organism evidence="8 9">
    <name type="scientific">Pomacea canaliculata</name>
    <name type="common">Golden apple snail</name>
    <dbReference type="NCBI Taxonomy" id="400727"/>
    <lineage>
        <taxon>Eukaryota</taxon>
        <taxon>Metazoa</taxon>
        <taxon>Spiralia</taxon>
        <taxon>Lophotrochozoa</taxon>
        <taxon>Mollusca</taxon>
        <taxon>Gastropoda</taxon>
        <taxon>Caenogastropoda</taxon>
        <taxon>Architaenioglossa</taxon>
        <taxon>Ampullarioidea</taxon>
        <taxon>Ampullariidae</taxon>
        <taxon>Pomacea</taxon>
    </lineage>
</organism>
<feature type="compositionally biased region" description="Basic residues" evidence="5">
    <location>
        <begin position="138"/>
        <end position="151"/>
    </location>
</feature>
<keyword evidence="9" id="KW-1185">Reference proteome</keyword>
<keyword evidence="2 6" id="KW-0812">Transmembrane</keyword>
<feature type="compositionally biased region" description="Basic and acidic residues" evidence="5">
    <location>
        <begin position="294"/>
        <end position="319"/>
    </location>
</feature>
<sequence length="358" mass="40241">MLETQPHSGQPASRVIFIIVGSSEIVCGVSGNLLLLLFLATRYSLHTHTVHNLFIVNLALTDVFSLGYWLVFFVLDSVLRLQPCGQRRSLRGQRCHRRHQHSGHVRLESQLTRKEIRIMWGGWGRVPPAETAYSAKNKAQRFQKKPKRKDRNVRPASGNEAELPNVTFDPENDPVSTTNDSDYTRDWRRTAKSCPMVHPHHRSSQAGNRKSGRQVDASTDNLSEDVLTSIEAPDELEECSRTPDSDLCSSSEEYSRFPSDTCNPQSSIARSEEQTAGQKGLDTRLDGEACCEALRSEVDKEHRDSEKHATDENGDEQSKETLSGGNHEDLEAELPNNQKSSVRKFPFKSNSTRTKGSR</sequence>
<name>A0A2T7PJM7_POMCA</name>
<feature type="transmembrane region" description="Helical" evidence="6">
    <location>
        <begin position="52"/>
        <end position="75"/>
    </location>
</feature>
<evidence type="ECO:0000256" key="6">
    <source>
        <dbReference type="SAM" id="Phobius"/>
    </source>
</evidence>
<feature type="compositionally biased region" description="Polar residues" evidence="5">
    <location>
        <begin position="247"/>
        <end position="277"/>
    </location>
</feature>
<comment type="caution">
    <text evidence="8">The sequence shown here is derived from an EMBL/GenBank/DDBJ whole genome shotgun (WGS) entry which is preliminary data.</text>
</comment>
<evidence type="ECO:0000256" key="1">
    <source>
        <dbReference type="ARBA" id="ARBA00004370"/>
    </source>
</evidence>
<dbReference type="GO" id="GO:0016020">
    <property type="term" value="C:membrane"/>
    <property type="evidence" value="ECO:0007669"/>
    <property type="project" value="UniProtKB-SubCell"/>
</dbReference>
<protein>
    <recommendedName>
        <fullName evidence="7">G-protein coupled receptors family 1 profile domain-containing protein</fullName>
    </recommendedName>
</protein>
<dbReference type="Gene3D" id="1.20.1070.10">
    <property type="entry name" value="Rhodopsin 7-helix transmembrane proteins"/>
    <property type="match status" value="1"/>
</dbReference>
<feature type="domain" description="G-protein coupled receptors family 1 profile" evidence="7">
    <location>
        <begin position="31"/>
        <end position="64"/>
    </location>
</feature>
<dbReference type="AlphaFoldDB" id="A0A2T7PJM7"/>
<accession>A0A2T7PJM7</accession>
<evidence type="ECO:0000256" key="5">
    <source>
        <dbReference type="SAM" id="MobiDB-lite"/>
    </source>
</evidence>
<feature type="compositionally biased region" description="Polar residues" evidence="5">
    <location>
        <begin position="348"/>
        <end position="358"/>
    </location>
</feature>
<evidence type="ECO:0000259" key="7">
    <source>
        <dbReference type="PROSITE" id="PS50262"/>
    </source>
</evidence>
<evidence type="ECO:0000256" key="4">
    <source>
        <dbReference type="ARBA" id="ARBA00023136"/>
    </source>
</evidence>
<dbReference type="SUPFAM" id="SSF81321">
    <property type="entry name" value="Family A G protein-coupled receptor-like"/>
    <property type="match status" value="1"/>
</dbReference>
<reference evidence="8 9" key="1">
    <citation type="submission" date="2018-04" db="EMBL/GenBank/DDBJ databases">
        <title>The genome of golden apple snail Pomacea canaliculata provides insight into stress tolerance and invasive adaptation.</title>
        <authorList>
            <person name="Liu C."/>
            <person name="Liu B."/>
            <person name="Ren Y."/>
            <person name="Zhang Y."/>
            <person name="Wang H."/>
            <person name="Li S."/>
            <person name="Jiang F."/>
            <person name="Yin L."/>
            <person name="Zhang G."/>
            <person name="Qian W."/>
            <person name="Fan W."/>
        </authorList>
    </citation>
    <scope>NUCLEOTIDE SEQUENCE [LARGE SCALE GENOMIC DNA]</scope>
    <source>
        <strain evidence="8">SZHN2017</strain>
        <tissue evidence="8">Muscle</tissue>
    </source>
</reference>
<dbReference type="InterPro" id="IPR017452">
    <property type="entry name" value="GPCR_Rhodpsn_7TM"/>
</dbReference>
<keyword evidence="4 6" id="KW-0472">Membrane</keyword>
<keyword evidence="3 6" id="KW-1133">Transmembrane helix</keyword>
<gene>
    <name evidence="8" type="ORF">C0Q70_04894</name>
</gene>
<dbReference type="PROSITE" id="PS50262">
    <property type="entry name" value="G_PROTEIN_RECEP_F1_2"/>
    <property type="match status" value="1"/>
</dbReference>
<evidence type="ECO:0000256" key="2">
    <source>
        <dbReference type="ARBA" id="ARBA00022692"/>
    </source>
</evidence>
<dbReference type="EMBL" id="PZQS01000003">
    <property type="protein sequence ID" value="PVD33636.1"/>
    <property type="molecule type" value="Genomic_DNA"/>
</dbReference>
<feature type="region of interest" description="Disordered" evidence="5">
    <location>
        <begin position="132"/>
        <end position="358"/>
    </location>
</feature>